<proteinExistence type="inferred from homology"/>
<feature type="compositionally biased region" description="Polar residues" evidence="4">
    <location>
        <begin position="400"/>
        <end position="419"/>
    </location>
</feature>
<keyword evidence="8" id="KW-1185">Reference proteome</keyword>
<dbReference type="GO" id="GO:0007165">
    <property type="term" value="P:signal transduction"/>
    <property type="evidence" value="ECO:0007669"/>
    <property type="project" value="UniProtKB-KW"/>
</dbReference>
<protein>
    <submittedName>
        <fullName evidence="7">Methyl-accepting chemotaxis protein IV</fullName>
    </submittedName>
</protein>
<dbReference type="EMBL" id="FWFN01000007">
    <property type="protein sequence ID" value="SLN64846.1"/>
    <property type="molecule type" value="Genomic_DNA"/>
</dbReference>
<dbReference type="RefSeq" id="WP_157792174.1">
    <property type="nucleotide sequence ID" value="NZ_FWFN01000007.1"/>
</dbReference>
<evidence type="ECO:0000256" key="1">
    <source>
        <dbReference type="ARBA" id="ARBA00022500"/>
    </source>
</evidence>
<dbReference type="InterPro" id="IPR004089">
    <property type="entry name" value="MCPsignal_dom"/>
</dbReference>
<keyword evidence="3" id="KW-0807">Transducer</keyword>
<name>A0A1X6ZXT1_9RHOB</name>
<evidence type="ECO:0000259" key="5">
    <source>
        <dbReference type="PROSITE" id="PS50111"/>
    </source>
</evidence>
<dbReference type="Pfam" id="PF00015">
    <property type="entry name" value="MCPsignal"/>
    <property type="match status" value="1"/>
</dbReference>
<gene>
    <name evidence="7" type="primary">tap_2</name>
    <name evidence="7" type="ORF">PSM7751_03307</name>
</gene>
<dbReference type="PANTHER" id="PTHR43531:SF11">
    <property type="entry name" value="METHYL-ACCEPTING CHEMOTAXIS PROTEIN 3"/>
    <property type="match status" value="1"/>
</dbReference>
<dbReference type="PANTHER" id="PTHR43531">
    <property type="entry name" value="PROTEIN ICFG"/>
    <property type="match status" value="1"/>
</dbReference>
<feature type="region of interest" description="Disordered" evidence="4">
    <location>
        <begin position="400"/>
        <end position="427"/>
    </location>
</feature>
<dbReference type="InterPro" id="IPR051310">
    <property type="entry name" value="MCP_chemotaxis"/>
</dbReference>
<evidence type="ECO:0000313" key="8">
    <source>
        <dbReference type="Proteomes" id="UP000193963"/>
    </source>
</evidence>
<evidence type="ECO:0000259" key="6">
    <source>
        <dbReference type="PROSITE" id="PS50885"/>
    </source>
</evidence>
<evidence type="ECO:0000256" key="2">
    <source>
        <dbReference type="ARBA" id="ARBA00029447"/>
    </source>
</evidence>
<evidence type="ECO:0000256" key="4">
    <source>
        <dbReference type="SAM" id="MobiDB-lite"/>
    </source>
</evidence>
<dbReference type="AlphaFoldDB" id="A0A1X6ZXT1"/>
<evidence type="ECO:0000313" key="7">
    <source>
        <dbReference type="EMBL" id="SLN64846.1"/>
    </source>
</evidence>
<dbReference type="OrthoDB" id="354287at2"/>
<feature type="domain" description="HAMP" evidence="6">
    <location>
        <begin position="146"/>
        <end position="198"/>
    </location>
</feature>
<sequence length="462" mass="49820">MDIAQETRPWSAEEKRLGQELNAMLTTQLRDVLLKAYSVVDPTMREVPQDLYEKELRKFNRISTGDFSPAYFAEQSELAENIARDISFPKYLQGYAIYAGELLVALQEAAERKGAAKRASLTKQLMMAIFADVAVAMHHFFDVEAKNDRKGMEALTQALTSLARGDLTYRIGEDAPAKIARARQDFNEATETLHAALQEIRGASGDVRGGSEHIASAIEALSRRTEEQAAALDRSTGALRGISETVQATSTGAGQAAGAASEARGMVTRSTEVMQQTQAAMQEISGSSREISQIVSVIDTIAMQTNLLALNAGVEAARAGEAGRGFAVVATEVRSLAQRSAEAAKTIRDLIDQSVTQVQRGEKLVDETSTALATARQKVTEIDTLLAEITKSAEAQAKSIGSVSQEVSHSSDLTQQNASMAEETNAEAMRLRDQSQALNGLVDQFQLSPADHAPPPLARRHG</sequence>
<reference evidence="7 8" key="1">
    <citation type="submission" date="2017-03" db="EMBL/GenBank/DDBJ databases">
        <authorList>
            <person name="Afonso C.L."/>
            <person name="Miller P.J."/>
            <person name="Scott M.A."/>
            <person name="Spackman E."/>
            <person name="Goraichik I."/>
            <person name="Dimitrov K.M."/>
            <person name="Suarez D.L."/>
            <person name="Swayne D.E."/>
        </authorList>
    </citation>
    <scope>NUCLEOTIDE SEQUENCE [LARGE SCALE GENOMIC DNA]</scope>
    <source>
        <strain evidence="7 8">CECT 7751</strain>
    </source>
</reference>
<dbReference type="CDD" id="cd11386">
    <property type="entry name" value="MCP_signal"/>
    <property type="match status" value="1"/>
</dbReference>
<keyword evidence="1" id="KW-0145">Chemotaxis</keyword>
<dbReference type="InterPro" id="IPR003660">
    <property type="entry name" value="HAMP_dom"/>
</dbReference>
<dbReference type="Gene3D" id="1.10.287.950">
    <property type="entry name" value="Methyl-accepting chemotaxis protein"/>
    <property type="match status" value="1"/>
</dbReference>
<feature type="domain" description="Methyl-accepting transducer" evidence="5">
    <location>
        <begin position="203"/>
        <end position="432"/>
    </location>
</feature>
<dbReference type="PROSITE" id="PS50885">
    <property type="entry name" value="HAMP"/>
    <property type="match status" value="1"/>
</dbReference>
<dbReference type="GO" id="GO:0006935">
    <property type="term" value="P:chemotaxis"/>
    <property type="evidence" value="ECO:0007669"/>
    <property type="project" value="UniProtKB-KW"/>
</dbReference>
<dbReference type="SUPFAM" id="SSF58104">
    <property type="entry name" value="Methyl-accepting chemotaxis protein (MCP) signaling domain"/>
    <property type="match status" value="1"/>
</dbReference>
<dbReference type="PROSITE" id="PS50111">
    <property type="entry name" value="CHEMOTAXIS_TRANSDUC_2"/>
    <property type="match status" value="1"/>
</dbReference>
<dbReference type="GO" id="GO:0016020">
    <property type="term" value="C:membrane"/>
    <property type="evidence" value="ECO:0007669"/>
    <property type="project" value="InterPro"/>
</dbReference>
<accession>A0A1X6ZXT1</accession>
<comment type="similarity">
    <text evidence="2">Belongs to the methyl-accepting chemotaxis (MCP) protein family.</text>
</comment>
<dbReference type="Proteomes" id="UP000193963">
    <property type="component" value="Unassembled WGS sequence"/>
</dbReference>
<organism evidence="7 8">
    <name type="scientific">Pseudooceanicola marinus</name>
    <dbReference type="NCBI Taxonomy" id="396013"/>
    <lineage>
        <taxon>Bacteria</taxon>
        <taxon>Pseudomonadati</taxon>
        <taxon>Pseudomonadota</taxon>
        <taxon>Alphaproteobacteria</taxon>
        <taxon>Rhodobacterales</taxon>
        <taxon>Paracoccaceae</taxon>
        <taxon>Pseudooceanicola</taxon>
    </lineage>
</organism>
<dbReference type="SMART" id="SM00283">
    <property type="entry name" value="MA"/>
    <property type="match status" value="1"/>
</dbReference>
<evidence type="ECO:0000256" key="3">
    <source>
        <dbReference type="PROSITE-ProRule" id="PRU00284"/>
    </source>
</evidence>